<dbReference type="Gene3D" id="3.40.630.10">
    <property type="entry name" value="Zn peptidases"/>
    <property type="match status" value="1"/>
</dbReference>
<comment type="similarity">
    <text evidence="1">Belongs to the peptidase M20 family.</text>
</comment>
<dbReference type="OrthoDB" id="9246368at2759"/>
<dbReference type="EMBL" id="CAJNOU010004620">
    <property type="protein sequence ID" value="CAF1448510.1"/>
    <property type="molecule type" value="Genomic_DNA"/>
</dbReference>
<accession>A0A819MG66</accession>
<evidence type="ECO:0000313" key="6">
    <source>
        <dbReference type="EMBL" id="CAF3943765.1"/>
    </source>
</evidence>
<dbReference type="EMBL" id="CAJNOO010004995">
    <property type="protein sequence ID" value="CAF1400365.1"/>
    <property type="molecule type" value="Genomic_DNA"/>
</dbReference>
<evidence type="ECO:0000259" key="3">
    <source>
        <dbReference type="Pfam" id="PF07687"/>
    </source>
</evidence>
<dbReference type="EMBL" id="CAJOBE010005641">
    <property type="protein sequence ID" value="CAF3980248.1"/>
    <property type="molecule type" value="Genomic_DNA"/>
</dbReference>
<evidence type="ECO:0000313" key="7">
    <source>
        <dbReference type="EMBL" id="CAF3980248.1"/>
    </source>
</evidence>
<dbReference type="Proteomes" id="UP000663823">
    <property type="component" value="Unassembled WGS sequence"/>
</dbReference>
<gene>
    <name evidence="7" type="ORF">FNK824_LOCUS24823</name>
    <name evidence="6" type="ORF">OTI717_LOCUS26007</name>
    <name evidence="4" type="ORF">RFH988_LOCUS34815</name>
    <name evidence="5" type="ORF">SEV965_LOCUS33576</name>
</gene>
<dbReference type="Proteomes" id="UP000663874">
    <property type="component" value="Unassembled WGS sequence"/>
</dbReference>
<dbReference type="InterPro" id="IPR011650">
    <property type="entry name" value="Peptidase_M20_dimer"/>
</dbReference>
<dbReference type="SUPFAM" id="SSF55031">
    <property type="entry name" value="Bacterial exopeptidase dimerisation domain"/>
    <property type="match status" value="1"/>
</dbReference>
<evidence type="ECO:0000313" key="4">
    <source>
        <dbReference type="EMBL" id="CAF1400365.1"/>
    </source>
</evidence>
<dbReference type="Proteomes" id="UP000663889">
    <property type="component" value="Unassembled WGS sequence"/>
</dbReference>
<dbReference type="PANTHER" id="PTHR11014:SF63">
    <property type="entry name" value="METALLOPEPTIDASE, PUTATIVE (AFU_ORTHOLOGUE AFUA_6G09600)-RELATED"/>
    <property type="match status" value="1"/>
</dbReference>
<dbReference type="EMBL" id="CAJOAX010005323">
    <property type="protein sequence ID" value="CAF3943765.1"/>
    <property type="molecule type" value="Genomic_DNA"/>
</dbReference>
<dbReference type="Pfam" id="PF01546">
    <property type="entry name" value="Peptidase_M20"/>
    <property type="match status" value="1"/>
</dbReference>
<evidence type="ECO:0000256" key="1">
    <source>
        <dbReference type="ARBA" id="ARBA00006153"/>
    </source>
</evidence>
<dbReference type="NCBIfam" id="TIGR01891">
    <property type="entry name" value="amidohydrolases"/>
    <property type="match status" value="1"/>
</dbReference>
<evidence type="ECO:0000256" key="2">
    <source>
        <dbReference type="ARBA" id="ARBA00022801"/>
    </source>
</evidence>
<dbReference type="InterPro" id="IPR017439">
    <property type="entry name" value="Amidohydrolase"/>
</dbReference>
<dbReference type="Proteomes" id="UP000663882">
    <property type="component" value="Unassembled WGS sequence"/>
</dbReference>
<reference evidence="7" key="1">
    <citation type="submission" date="2021-02" db="EMBL/GenBank/DDBJ databases">
        <authorList>
            <person name="Nowell W R."/>
        </authorList>
    </citation>
    <scope>NUCLEOTIDE SEQUENCE</scope>
</reference>
<organism evidence="7 8">
    <name type="scientific">Rotaria sordida</name>
    <dbReference type="NCBI Taxonomy" id="392033"/>
    <lineage>
        <taxon>Eukaryota</taxon>
        <taxon>Metazoa</taxon>
        <taxon>Spiralia</taxon>
        <taxon>Gnathifera</taxon>
        <taxon>Rotifera</taxon>
        <taxon>Eurotatoria</taxon>
        <taxon>Bdelloidea</taxon>
        <taxon>Philodinida</taxon>
        <taxon>Philodinidae</taxon>
        <taxon>Rotaria</taxon>
    </lineage>
</organism>
<dbReference type="AlphaFoldDB" id="A0A819MG66"/>
<dbReference type="FunFam" id="3.30.70.360:FF:000001">
    <property type="entry name" value="N-acetyldiaminopimelate deacetylase"/>
    <property type="match status" value="1"/>
</dbReference>
<evidence type="ECO:0000313" key="5">
    <source>
        <dbReference type="EMBL" id="CAF1448510.1"/>
    </source>
</evidence>
<dbReference type="InterPro" id="IPR036264">
    <property type="entry name" value="Bact_exopeptidase_dim_dom"/>
</dbReference>
<dbReference type="PANTHER" id="PTHR11014">
    <property type="entry name" value="PEPTIDASE M20 FAMILY MEMBER"/>
    <property type="match status" value="1"/>
</dbReference>
<dbReference type="SUPFAM" id="SSF53187">
    <property type="entry name" value="Zn-dependent exopeptidases"/>
    <property type="match status" value="1"/>
</dbReference>
<evidence type="ECO:0000313" key="8">
    <source>
        <dbReference type="Proteomes" id="UP000663874"/>
    </source>
</evidence>
<dbReference type="InterPro" id="IPR002933">
    <property type="entry name" value="Peptidase_M20"/>
</dbReference>
<feature type="domain" description="Peptidase M20 dimerisation" evidence="3">
    <location>
        <begin position="79"/>
        <end position="171"/>
    </location>
</feature>
<dbReference type="GO" id="GO:0016787">
    <property type="term" value="F:hydrolase activity"/>
    <property type="evidence" value="ECO:0007669"/>
    <property type="project" value="UniProtKB-KW"/>
</dbReference>
<proteinExistence type="inferred from homology"/>
<dbReference type="Pfam" id="PF07687">
    <property type="entry name" value="M20_dimer"/>
    <property type="match status" value="1"/>
</dbReference>
<protein>
    <recommendedName>
        <fullName evidence="3">Peptidase M20 dimerisation domain-containing protein</fullName>
    </recommendedName>
</protein>
<sequence>MLLGAAKYLAENRNSFYGTVYFIFQPAEEKEDGALTMIKDKLFERFPMDAIYGLHNDPRIAVGHFAIRSGPMMAADDTWVVTFRGTGGHGALPHLATDVIVLVAEFILSLQTIVSRNIRPTDSAVISVGAIQSGSFGSLNVLPSEIRVGGIARSFTEEVRDTIERRMQELAHGLATSFGCAAEVVYNRELPPLVNDVHSTERAIKAAGSFVGAENVDGNTTPIMASEDFAEMLKEKPGAYISMGNGNKSGEVHSPTYNFNDDATIFGVGYWISLVQQELQNELRVSAL</sequence>
<dbReference type="Gene3D" id="3.30.70.360">
    <property type="match status" value="1"/>
</dbReference>
<name>A0A819MG66_9BILA</name>
<keyword evidence="2" id="KW-0378">Hydrolase</keyword>
<comment type="caution">
    <text evidence="7">The sequence shown here is derived from an EMBL/GenBank/DDBJ whole genome shotgun (WGS) entry which is preliminary data.</text>
</comment>